<evidence type="ECO:0000313" key="5">
    <source>
        <dbReference type="RefSeq" id="XP_031575126.1"/>
    </source>
</evidence>
<dbReference type="PANTHER" id="PTHR43157:SF31">
    <property type="entry name" value="PHOSPHATIDYLINOSITOL-GLYCAN BIOSYNTHESIS CLASS F PROTEIN"/>
    <property type="match status" value="1"/>
</dbReference>
<dbReference type="Pfam" id="PF00106">
    <property type="entry name" value="adh_short"/>
    <property type="match status" value="1"/>
</dbReference>
<evidence type="ECO:0000313" key="4">
    <source>
        <dbReference type="RefSeq" id="XP_031575125.1"/>
    </source>
</evidence>
<dbReference type="RefSeq" id="XP_031575125.1">
    <property type="nucleotide sequence ID" value="XM_031719265.1"/>
</dbReference>
<dbReference type="Proteomes" id="UP000515163">
    <property type="component" value="Unplaced"/>
</dbReference>
<accession>A0A6P8J4Y0</accession>
<dbReference type="KEGG" id="aten:116308778"/>
<keyword evidence="1" id="KW-0560">Oxidoreductase</keyword>
<dbReference type="GO" id="GO:0016491">
    <property type="term" value="F:oxidoreductase activity"/>
    <property type="evidence" value="ECO:0007669"/>
    <property type="project" value="UniProtKB-KW"/>
</dbReference>
<organism evidence="3 5">
    <name type="scientific">Actinia tenebrosa</name>
    <name type="common">Australian red waratah sea anemone</name>
    <dbReference type="NCBI Taxonomy" id="6105"/>
    <lineage>
        <taxon>Eukaryota</taxon>
        <taxon>Metazoa</taxon>
        <taxon>Cnidaria</taxon>
        <taxon>Anthozoa</taxon>
        <taxon>Hexacorallia</taxon>
        <taxon>Actiniaria</taxon>
        <taxon>Actiniidae</taxon>
        <taxon>Actinia</taxon>
    </lineage>
</organism>
<evidence type="ECO:0000256" key="1">
    <source>
        <dbReference type="ARBA" id="ARBA00023002"/>
    </source>
</evidence>
<dbReference type="GeneID" id="116308778"/>
<proteinExistence type="inferred from homology"/>
<dbReference type="InterPro" id="IPR036291">
    <property type="entry name" value="NAD(P)-bd_dom_sf"/>
</dbReference>
<evidence type="ECO:0000256" key="2">
    <source>
        <dbReference type="RuleBase" id="RU000363"/>
    </source>
</evidence>
<dbReference type="CDD" id="cd05327">
    <property type="entry name" value="retinol-DH_like_SDR_c_like"/>
    <property type="match status" value="1"/>
</dbReference>
<dbReference type="SUPFAM" id="SSF51735">
    <property type="entry name" value="NAD(P)-binding Rossmann-fold domains"/>
    <property type="match status" value="1"/>
</dbReference>
<dbReference type="PRINTS" id="PR00081">
    <property type="entry name" value="GDHRDH"/>
</dbReference>
<evidence type="ECO:0000313" key="3">
    <source>
        <dbReference type="Proteomes" id="UP000515163"/>
    </source>
</evidence>
<dbReference type="RefSeq" id="XP_031575126.1">
    <property type="nucleotide sequence ID" value="XM_031719266.1"/>
</dbReference>
<keyword evidence="3" id="KW-1185">Reference proteome</keyword>
<dbReference type="OrthoDB" id="191139at2759"/>
<gene>
    <name evidence="4 5" type="primary">LOC116308778</name>
</gene>
<reference evidence="4 5" key="1">
    <citation type="submission" date="2025-04" db="UniProtKB">
        <authorList>
            <consortium name="RefSeq"/>
        </authorList>
    </citation>
    <scope>IDENTIFICATION</scope>
    <source>
        <tissue evidence="4 5">Tentacle</tissue>
    </source>
</reference>
<protein>
    <submittedName>
        <fullName evidence="4 5">Dehydrogenase/reductase SDR family member on chromosome X-like</fullName>
    </submittedName>
</protein>
<dbReference type="InterPro" id="IPR002347">
    <property type="entry name" value="SDR_fam"/>
</dbReference>
<comment type="similarity">
    <text evidence="2">Belongs to the short-chain dehydrogenases/reductases (SDR) family.</text>
</comment>
<dbReference type="PANTHER" id="PTHR43157">
    <property type="entry name" value="PHOSPHATIDYLINOSITOL-GLYCAN BIOSYNTHESIS CLASS F PROTEIN-RELATED"/>
    <property type="match status" value="1"/>
</dbReference>
<dbReference type="Gene3D" id="3.40.50.720">
    <property type="entry name" value="NAD(P)-binding Rossmann-like Domain"/>
    <property type="match status" value="1"/>
</dbReference>
<dbReference type="PRINTS" id="PR00080">
    <property type="entry name" value="SDRFAMILY"/>
</dbReference>
<dbReference type="AlphaFoldDB" id="A0A6P8J4Y0"/>
<name>A0A6P8J4Y0_ACTTE</name>
<sequence>MLSNFLHGMKTLLLQLAYKHRPLTEIPKQENKVAIVTGGNAGIGYETVKGLCKAGVSVIMACRSEEKANEAIKLLKDEQPNAKVRYMNLDLGSLSSVKDFANKFQETESNLHILVNNAGIMHPPYGQTKDGFELQLGINHLGHFALTLLVLDVIKRSGLEGNCARIVTVSSSAHAAGTINFQDLQSQKSYCQYQAYSQSKLANILFTYALQRRLTNEGCYVTANALHPGVVNTELFRYIPWILQSVKNLIGNFVFWTPEQGASTSLFACLSPDMEGIGGKYLSNCEATGSIDESYNEDIQERLWNVSCELTHVGKDT</sequence>
<dbReference type="NCBIfam" id="NF004846">
    <property type="entry name" value="PRK06197.1"/>
    <property type="match status" value="1"/>
</dbReference>